<protein>
    <submittedName>
        <fullName evidence="1">Uncharacterized protein</fullName>
    </submittedName>
</protein>
<organism evidence="1 2">
    <name type="scientific">Coccomyxa viridis</name>
    <dbReference type="NCBI Taxonomy" id="1274662"/>
    <lineage>
        <taxon>Eukaryota</taxon>
        <taxon>Viridiplantae</taxon>
        <taxon>Chlorophyta</taxon>
        <taxon>core chlorophytes</taxon>
        <taxon>Trebouxiophyceae</taxon>
        <taxon>Trebouxiophyceae incertae sedis</taxon>
        <taxon>Coccomyxaceae</taxon>
        <taxon>Coccomyxa</taxon>
    </lineage>
</organism>
<dbReference type="AlphaFoldDB" id="A0AAV1I6W4"/>
<proteinExistence type="predicted"/>
<dbReference type="Gene3D" id="2.60.40.10">
    <property type="entry name" value="Immunoglobulins"/>
    <property type="match status" value="1"/>
</dbReference>
<dbReference type="InterPro" id="IPR013783">
    <property type="entry name" value="Ig-like_fold"/>
</dbReference>
<accession>A0AAV1I6W4</accession>
<comment type="caution">
    <text evidence="1">The sequence shown here is derived from an EMBL/GenBank/DDBJ whole genome shotgun (WGS) entry which is preliminary data.</text>
</comment>
<evidence type="ECO:0000313" key="1">
    <source>
        <dbReference type="EMBL" id="CAK0782792.1"/>
    </source>
</evidence>
<reference evidence="1 2" key="1">
    <citation type="submission" date="2023-10" db="EMBL/GenBank/DDBJ databases">
        <authorList>
            <person name="Maclean D."/>
            <person name="Macfadyen A."/>
        </authorList>
    </citation>
    <scope>NUCLEOTIDE SEQUENCE [LARGE SCALE GENOMIC DNA]</scope>
</reference>
<sequence>MASFPCGDLHHRLTPCGVGVALADLTFGGSPAGPPILGVGVGAFTFTVRKANALIYSNDSPAAKAGASTTLTVLVNNTDAPPNDLYLDGGTVTVLLGSQSIGTGALSGSGRLLALTSPFTVTITMPAGTASGSQVLTLQYSGTNNFNPSASGQNGLPAGPTLTVISPTGTTVSQTVVPTNPAGNPPMTVSGGIYPSDGSNPVGTVTIIVVPTGGGSPVTLHLPSQWPHLQRDHPCARHSRHLHCDDHI</sequence>
<dbReference type="EMBL" id="CAUYUE010000007">
    <property type="protein sequence ID" value="CAK0782792.1"/>
    <property type="molecule type" value="Genomic_DNA"/>
</dbReference>
<evidence type="ECO:0000313" key="2">
    <source>
        <dbReference type="Proteomes" id="UP001314263"/>
    </source>
</evidence>
<gene>
    <name evidence="1" type="ORF">CVIRNUC_005987</name>
</gene>
<keyword evidence="2" id="KW-1185">Reference proteome</keyword>
<dbReference type="Proteomes" id="UP001314263">
    <property type="component" value="Unassembled WGS sequence"/>
</dbReference>
<name>A0AAV1I6W4_9CHLO</name>